<evidence type="ECO:0000313" key="4">
    <source>
        <dbReference type="Proteomes" id="UP000095658"/>
    </source>
</evidence>
<feature type="domain" description="Nucleoside transporter/FeoB GTPase Gate" evidence="2">
    <location>
        <begin position="38"/>
        <end position="128"/>
    </location>
</feature>
<evidence type="ECO:0000313" key="3">
    <source>
        <dbReference type="EMBL" id="OES43711.1"/>
    </source>
</evidence>
<name>A0A1E7DKV8_9BACI</name>
<dbReference type="InterPro" id="IPR014226">
    <property type="entry name" value="Spore_IM_YlbJ"/>
</dbReference>
<comment type="caution">
    <text evidence="3">The sequence shown here is derived from an EMBL/GenBank/DDBJ whole genome shotgun (WGS) entry which is preliminary data.</text>
</comment>
<keyword evidence="1" id="KW-1133">Transmembrane helix</keyword>
<proteinExistence type="predicted"/>
<accession>A0A1E7DKV8</accession>
<feature type="transmembrane region" description="Helical" evidence="1">
    <location>
        <begin position="278"/>
        <end position="299"/>
    </location>
</feature>
<dbReference type="OrthoDB" id="1645614at2"/>
<organism evidence="3 4">
    <name type="scientific">Domibacillus iocasae</name>
    <dbReference type="NCBI Taxonomy" id="1714016"/>
    <lineage>
        <taxon>Bacteria</taxon>
        <taxon>Bacillati</taxon>
        <taxon>Bacillota</taxon>
        <taxon>Bacilli</taxon>
        <taxon>Bacillales</taxon>
        <taxon>Bacillaceae</taxon>
        <taxon>Domibacillus</taxon>
    </lineage>
</organism>
<keyword evidence="1" id="KW-0472">Membrane</keyword>
<sequence length="374" mass="40412">MWKTYAAAFTVTLFAAALLFSPETGLRAAIYGMDIWWKTVFPSLLPFFILTELMAGLGVIAFFGSLLSRFMQFFFRIPGPAGVTWMLSLASGFPSGARMAARLRAEHSITRIEAERLVAMAHSSNPLFILSAVASGFLKNPEAGFLLAAAHYGGAFLVGLTMRFYGGSKKGKAKTVASGPLTAFKEARKKDGRVFGTMFADAVLSSVQTLMLIGGFILFFSVLTALLNEYGAAAFFFSLAASQETSMPIVRALFAGFFELTSGVQLSSSTSISSNVSLLLISAILGFSGLSVHAQVAAIISSTDIRYGPFLVARVFHSFYAVILTLWLLSYPFSFPAVSLSFIPERGMFITVLFLGAASLLLAFRYSKSREKRA</sequence>
<keyword evidence="1" id="KW-0812">Transmembrane</keyword>
<dbReference type="Pfam" id="PF07670">
    <property type="entry name" value="Gate"/>
    <property type="match status" value="1"/>
</dbReference>
<dbReference type="RefSeq" id="WP_069939492.1">
    <property type="nucleotide sequence ID" value="NZ_MAMP01000024.1"/>
</dbReference>
<dbReference type="Proteomes" id="UP000095658">
    <property type="component" value="Unassembled WGS sequence"/>
</dbReference>
<feature type="transmembrane region" description="Helical" evidence="1">
    <location>
        <begin position="311"/>
        <end position="329"/>
    </location>
</feature>
<dbReference type="AlphaFoldDB" id="A0A1E7DKV8"/>
<dbReference type="EMBL" id="MAMP01000024">
    <property type="protein sequence ID" value="OES43711.1"/>
    <property type="molecule type" value="Genomic_DNA"/>
</dbReference>
<keyword evidence="4" id="KW-1185">Reference proteome</keyword>
<reference evidence="3 4" key="1">
    <citation type="submission" date="2016-06" db="EMBL/GenBank/DDBJ databases">
        <title>Domibacillus iocasae genome sequencing.</title>
        <authorList>
            <person name="Verma A."/>
            <person name="Pal Y."/>
            <person name="Ojha A.K."/>
            <person name="Krishnamurthi S."/>
        </authorList>
    </citation>
    <scope>NUCLEOTIDE SEQUENCE [LARGE SCALE GENOMIC DNA]</scope>
    <source>
        <strain evidence="3 4">DSM 29979</strain>
    </source>
</reference>
<dbReference type="NCBIfam" id="TIGR02871">
    <property type="entry name" value="spore_ylbJ"/>
    <property type="match status" value="1"/>
</dbReference>
<dbReference type="STRING" id="1714016.BA724_11460"/>
<dbReference type="InterPro" id="IPR011642">
    <property type="entry name" value="Gate_dom"/>
</dbReference>
<protein>
    <submittedName>
        <fullName evidence="3">Sporulation integral membrane protein YlbJ</fullName>
    </submittedName>
</protein>
<feature type="transmembrane region" description="Helical" evidence="1">
    <location>
        <begin position="349"/>
        <end position="366"/>
    </location>
</feature>
<evidence type="ECO:0000259" key="2">
    <source>
        <dbReference type="Pfam" id="PF07670"/>
    </source>
</evidence>
<feature type="transmembrane region" description="Helical" evidence="1">
    <location>
        <begin position="44"/>
        <end position="67"/>
    </location>
</feature>
<evidence type="ECO:0000256" key="1">
    <source>
        <dbReference type="SAM" id="Phobius"/>
    </source>
</evidence>
<gene>
    <name evidence="3" type="ORF">BA724_11460</name>
</gene>
<feature type="transmembrane region" description="Helical" evidence="1">
    <location>
        <begin position="144"/>
        <end position="165"/>
    </location>
</feature>